<dbReference type="Proteomes" id="UP001357485">
    <property type="component" value="Unassembled WGS sequence"/>
</dbReference>
<evidence type="ECO:0000256" key="1">
    <source>
        <dbReference type="SAM" id="MobiDB-lite"/>
    </source>
</evidence>
<sequence length="86" mass="9599">GARGRGSDASLRHSNPLCSLGLDYSGRRCSGRRCRHWRWCREPRDQPAPPGGGDACAGESEREFEESGEVLSQGRGQLRQVWEERS</sequence>
<accession>A0ABR0LV37</accession>
<evidence type="ECO:0000313" key="3">
    <source>
        <dbReference type="Proteomes" id="UP001357485"/>
    </source>
</evidence>
<protein>
    <submittedName>
        <fullName evidence="2">Uncharacterized protein</fullName>
    </submittedName>
</protein>
<feature type="non-terminal residue" evidence="2">
    <location>
        <position position="1"/>
    </location>
</feature>
<keyword evidence="3" id="KW-1185">Reference proteome</keyword>
<feature type="region of interest" description="Disordered" evidence="1">
    <location>
        <begin position="42"/>
        <end position="86"/>
    </location>
</feature>
<name>A0ABR0LV37_9PEZI</name>
<gene>
    <name evidence="2" type="ORF">LTR16_009319</name>
</gene>
<feature type="non-terminal residue" evidence="2">
    <location>
        <position position="86"/>
    </location>
</feature>
<proteinExistence type="predicted"/>
<reference evidence="2 3" key="1">
    <citation type="submission" date="2023-08" db="EMBL/GenBank/DDBJ databases">
        <title>Black Yeasts Isolated from many extreme environments.</title>
        <authorList>
            <person name="Coleine C."/>
            <person name="Stajich J.E."/>
            <person name="Selbmann L."/>
        </authorList>
    </citation>
    <scope>NUCLEOTIDE SEQUENCE [LARGE SCALE GENOMIC DNA]</scope>
    <source>
        <strain evidence="2 3">CCFEE 536</strain>
    </source>
</reference>
<organism evidence="2 3">
    <name type="scientific">Cryomyces antarcticus</name>
    <dbReference type="NCBI Taxonomy" id="329879"/>
    <lineage>
        <taxon>Eukaryota</taxon>
        <taxon>Fungi</taxon>
        <taxon>Dikarya</taxon>
        <taxon>Ascomycota</taxon>
        <taxon>Pezizomycotina</taxon>
        <taxon>Dothideomycetes</taxon>
        <taxon>Dothideomycetes incertae sedis</taxon>
        <taxon>Cryomyces</taxon>
    </lineage>
</organism>
<evidence type="ECO:0000313" key="2">
    <source>
        <dbReference type="EMBL" id="KAK5241505.1"/>
    </source>
</evidence>
<comment type="caution">
    <text evidence="2">The sequence shown here is derived from an EMBL/GenBank/DDBJ whole genome shotgun (WGS) entry which is preliminary data.</text>
</comment>
<dbReference type="EMBL" id="JAVRRA010010614">
    <property type="protein sequence ID" value="KAK5241505.1"/>
    <property type="molecule type" value="Genomic_DNA"/>
</dbReference>